<evidence type="ECO:0000256" key="1">
    <source>
        <dbReference type="ARBA" id="ARBA00023125"/>
    </source>
</evidence>
<evidence type="ECO:0000313" key="6">
    <source>
        <dbReference type="EMBL" id="GIG87063.1"/>
    </source>
</evidence>
<dbReference type="SUPFAM" id="SSF52172">
    <property type="entry name" value="CheY-like"/>
    <property type="match status" value="1"/>
</dbReference>
<dbReference type="InterPro" id="IPR036388">
    <property type="entry name" value="WH-like_DNA-bd_sf"/>
</dbReference>
<dbReference type="InterPro" id="IPR039420">
    <property type="entry name" value="WalR-like"/>
</dbReference>
<keyword evidence="7" id="KW-1185">Reference proteome</keyword>
<dbReference type="SMART" id="SM00448">
    <property type="entry name" value="REC"/>
    <property type="match status" value="1"/>
</dbReference>
<dbReference type="EMBL" id="BONW01000008">
    <property type="protein sequence ID" value="GIG87063.1"/>
    <property type="molecule type" value="Genomic_DNA"/>
</dbReference>
<dbReference type="PANTHER" id="PTHR48111:SF36">
    <property type="entry name" value="TRANSCRIPTIONAL REGULATORY PROTEIN CUTR"/>
    <property type="match status" value="1"/>
</dbReference>
<dbReference type="Proteomes" id="UP000646749">
    <property type="component" value="Unassembled WGS sequence"/>
</dbReference>
<dbReference type="InterPro" id="IPR011006">
    <property type="entry name" value="CheY-like_superfamily"/>
</dbReference>
<proteinExistence type="predicted"/>
<comment type="caution">
    <text evidence="6">The sequence shown here is derived from an EMBL/GenBank/DDBJ whole genome shotgun (WGS) entry which is preliminary data.</text>
</comment>
<evidence type="ECO:0000313" key="7">
    <source>
        <dbReference type="Proteomes" id="UP000646749"/>
    </source>
</evidence>
<dbReference type="PANTHER" id="PTHR48111">
    <property type="entry name" value="REGULATOR OF RPOS"/>
    <property type="match status" value="1"/>
</dbReference>
<name>A0ABQ4DXB5_9ACTN</name>
<keyword evidence="2" id="KW-0597">Phosphoprotein</keyword>
<dbReference type="GO" id="GO:0003677">
    <property type="term" value="F:DNA binding"/>
    <property type="evidence" value="ECO:0007669"/>
    <property type="project" value="UniProtKB-KW"/>
</dbReference>
<feature type="domain" description="OmpR/PhoB-type" evidence="5">
    <location>
        <begin position="130"/>
        <end position="224"/>
    </location>
</feature>
<keyword evidence="1 3" id="KW-0238">DNA-binding</keyword>
<accession>A0ABQ4DXB5</accession>
<evidence type="ECO:0000256" key="3">
    <source>
        <dbReference type="PROSITE-ProRule" id="PRU01091"/>
    </source>
</evidence>
<organism evidence="6 7">
    <name type="scientific">Plantactinospora endophytica</name>
    <dbReference type="NCBI Taxonomy" id="673535"/>
    <lineage>
        <taxon>Bacteria</taxon>
        <taxon>Bacillati</taxon>
        <taxon>Actinomycetota</taxon>
        <taxon>Actinomycetes</taxon>
        <taxon>Micromonosporales</taxon>
        <taxon>Micromonosporaceae</taxon>
        <taxon>Plantactinospora</taxon>
    </lineage>
</organism>
<dbReference type="CDD" id="cd00383">
    <property type="entry name" value="trans_reg_C"/>
    <property type="match status" value="1"/>
</dbReference>
<dbReference type="Gene3D" id="6.10.250.690">
    <property type="match status" value="1"/>
</dbReference>
<evidence type="ECO:0000256" key="2">
    <source>
        <dbReference type="PROSITE-ProRule" id="PRU00169"/>
    </source>
</evidence>
<reference evidence="6 7" key="1">
    <citation type="submission" date="2021-01" db="EMBL/GenBank/DDBJ databases">
        <title>Whole genome shotgun sequence of Plantactinospora endophytica NBRC 110450.</title>
        <authorList>
            <person name="Komaki H."/>
            <person name="Tamura T."/>
        </authorList>
    </citation>
    <scope>NUCLEOTIDE SEQUENCE [LARGE SCALE GENOMIC DNA]</scope>
    <source>
        <strain evidence="6 7">NBRC 110450</strain>
    </source>
</reference>
<dbReference type="Gene3D" id="1.10.10.10">
    <property type="entry name" value="Winged helix-like DNA-binding domain superfamily/Winged helix DNA-binding domain"/>
    <property type="match status" value="1"/>
</dbReference>
<dbReference type="CDD" id="cd17624">
    <property type="entry name" value="REC_OmpR_PmrA-like"/>
    <property type="match status" value="1"/>
</dbReference>
<feature type="domain" description="Response regulatory" evidence="4">
    <location>
        <begin position="2"/>
        <end position="122"/>
    </location>
</feature>
<dbReference type="PROSITE" id="PS51755">
    <property type="entry name" value="OMPR_PHOB"/>
    <property type="match status" value="1"/>
</dbReference>
<dbReference type="InterPro" id="IPR001867">
    <property type="entry name" value="OmpR/PhoB-type_DNA-bd"/>
</dbReference>
<dbReference type="Pfam" id="PF00072">
    <property type="entry name" value="Response_reg"/>
    <property type="match status" value="1"/>
</dbReference>
<dbReference type="RefSeq" id="WP_203865645.1">
    <property type="nucleotide sequence ID" value="NZ_BONW01000008.1"/>
</dbReference>
<evidence type="ECO:0000259" key="4">
    <source>
        <dbReference type="PROSITE" id="PS50110"/>
    </source>
</evidence>
<feature type="DNA-binding region" description="OmpR/PhoB-type" evidence="3">
    <location>
        <begin position="130"/>
        <end position="224"/>
    </location>
</feature>
<dbReference type="SMART" id="SM00862">
    <property type="entry name" value="Trans_reg_C"/>
    <property type="match status" value="1"/>
</dbReference>
<dbReference type="Gene3D" id="3.40.50.2300">
    <property type="match status" value="1"/>
</dbReference>
<sequence length="226" mass="24645">MRLLVVEDEEDLADAVRLGLVRAGYAVDVATDAAQAYERLAVNAYDLMLLDVNLPDGDGFAVCHAIRRGEVPVEGGVDLRVLMLTARGALHDRVRGLDEGADDYLVKPFALAELLARVRALLRRDAGGGTAVLRVGPFQLDAARHEASRDGTRLHLTPKEFGVLEYLMTRPGHVVSAEELLEHVWDANADPFTQTVRVTVGTLRRKLGGEAIETVVGRGYRLREAA</sequence>
<gene>
    <name evidence="6" type="ORF">Pen02_19990</name>
</gene>
<evidence type="ECO:0000259" key="5">
    <source>
        <dbReference type="PROSITE" id="PS51755"/>
    </source>
</evidence>
<dbReference type="InterPro" id="IPR001789">
    <property type="entry name" value="Sig_transdc_resp-reg_receiver"/>
</dbReference>
<dbReference type="Pfam" id="PF00486">
    <property type="entry name" value="Trans_reg_C"/>
    <property type="match status" value="1"/>
</dbReference>
<dbReference type="PROSITE" id="PS50110">
    <property type="entry name" value="RESPONSE_REGULATORY"/>
    <property type="match status" value="1"/>
</dbReference>
<protein>
    <submittedName>
        <fullName evidence="6">DNA-binding response regulator</fullName>
    </submittedName>
</protein>
<feature type="modified residue" description="4-aspartylphosphate" evidence="2">
    <location>
        <position position="51"/>
    </location>
</feature>